<dbReference type="AlphaFoldDB" id="W0RDR4"/>
<dbReference type="KEGG" id="gba:J421_1409"/>
<evidence type="ECO:0000313" key="3">
    <source>
        <dbReference type="EMBL" id="AHG88946.1"/>
    </source>
</evidence>
<organism evidence="3 4">
    <name type="scientific">Gemmatirosa kalamazoonensis</name>
    <dbReference type="NCBI Taxonomy" id="861299"/>
    <lineage>
        <taxon>Bacteria</taxon>
        <taxon>Pseudomonadati</taxon>
        <taxon>Gemmatimonadota</taxon>
        <taxon>Gemmatimonadia</taxon>
        <taxon>Gemmatimonadales</taxon>
        <taxon>Gemmatimonadaceae</taxon>
        <taxon>Gemmatirosa</taxon>
    </lineage>
</organism>
<dbReference type="eggNOG" id="ENOG5033NMK">
    <property type="taxonomic scope" value="Bacteria"/>
</dbReference>
<evidence type="ECO:0000256" key="2">
    <source>
        <dbReference type="SAM" id="SignalP"/>
    </source>
</evidence>
<feature type="chain" id="PRO_5004793957" evidence="2">
    <location>
        <begin position="20"/>
        <end position="146"/>
    </location>
</feature>
<sequence length="146" mass="16040">MRLVLLIGALALSATTTLAAQPTAGPPGRPQPPDPLGESFFPPELIMSHQAELALQETQRATIMTELQQAQAKFVELQWRMSAEAERLAKLLQPTTVNEAQALEQIDRTLAVEREIKRAQVALLIRIKNVLTTQQQAKLAALRRGG</sequence>
<evidence type="ECO:0000313" key="4">
    <source>
        <dbReference type="Proteomes" id="UP000019151"/>
    </source>
</evidence>
<accession>W0RDR4</accession>
<dbReference type="EMBL" id="CP007128">
    <property type="protein sequence ID" value="AHG88946.1"/>
    <property type="molecule type" value="Genomic_DNA"/>
</dbReference>
<dbReference type="STRING" id="861299.J421_1409"/>
<feature type="compositionally biased region" description="Pro residues" evidence="1">
    <location>
        <begin position="24"/>
        <end position="35"/>
    </location>
</feature>
<proteinExistence type="predicted"/>
<keyword evidence="4" id="KW-1185">Reference proteome</keyword>
<evidence type="ECO:0000256" key="1">
    <source>
        <dbReference type="SAM" id="MobiDB-lite"/>
    </source>
</evidence>
<protein>
    <submittedName>
        <fullName evidence="3">Heavy-metal resistance protein</fullName>
    </submittedName>
</protein>
<reference evidence="3 4" key="1">
    <citation type="journal article" date="2014" name="Genome Announc.">
        <title>Genome Sequence and Methylome of Soil Bacterium Gemmatirosa kalamazoonensis KBS708T, a Member of the Rarely Cultivated Gemmatimonadetes Phylum.</title>
        <authorList>
            <person name="Debruyn J.M."/>
            <person name="Radosevich M."/>
            <person name="Wommack K.E."/>
            <person name="Polson S.W."/>
            <person name="Hauser L.J."/>
            <person name="Fawaz M.N."/>
            <person name="Korlach J."/>
            <person name="Tsai Y.C."/>
        </authorList>
    </citation>
    <scope>NUCLEOTIDE SEQUENCE [LARGE SCALE GENOMIC DNA]</scope>
    <source>
        <strain evidence="3 4">KBS708</strain>
    </source>
</reference>
<feature type="region of interest" description="Disordered" evidence="1">
    <location>
        <begin position="19"/>
        <end position="40"/>
    </location>
</feature>
<dbReference type="Proteomes" id="UP000019151">
    <property type="component" value="Chromosome"/>
</dbReference>
<dbReference type="InParanoid" id="W0RDR4"/>
<dbReference type="Gene3D" id="1.20.120.1490">
    <property type="match status" value="1"/>
</dbReference>
<keyword evidence="2" id="KW-0732">Signal</keyword>
<dbReference type="HOGENOM" id="CLU_1774740_0_0_0"/>
<name>W0RDR4_9BACT</name>
<dbReference type="RefSeq" id="WP_025410467.1">
    <property type="nucleotide sequence ID" value="NZ_CP007128.1"/>
</dbReference>
<feature type="signal peptide" evidence="2">
    <location>
        <begin position="1"/>
        <end position="19"/>
    </location>
</feature>
<gene>
    <name evidence="3" type="ORF">J421_1409</name>
</gene>